<dbReference type="PANTHER" id="PTHR11564">
    <property type="entry name" value="SIGNAL RECOGNITION PARTICLE 54K PROTEIN SRP54"/>
    <property type="match status" value="1"/>
</dbReference>
<dbReference type="GO" id="GO:0048500">
    <property type="term" value="C:signal recognition particle"/>
    <property type="evidence" value="ECO:0007669"/>
    <property type="project" value="UniProtKB-UniRule"/>
</dbReference>
<dbReference type="InterPro" id="IPR013822">
    <property type="entry name" value="Signal_recog_particl_SRP54_hlx"/>
</dbReference>
<name>I3XPS3_DESAM</name>
<dbReference type="GO" id="GO:0003924">
    <property type="term" value="F:GTPase activity"/>
    <property type="evidence" value="ECO:0007669"/>
    <property type="project" value="UniProtKB-UniRule"/>
</dbReference>
<dbReference type="InterPro" id="IPR036891">
    <property type="entry name" value="Signal_recog_part_SRP54_M_sf"/>
</dbReference>
<dbReference type="GO" id="GO:0005525">
    <property type="term" value="F:GTP binding"/>
    <property type="evidence" value="ECO:0007669"/>
    <property type="project" value="UniProtKB-UniRule"/>
</dbReference>
<evidence type="ECO:0000313" key="15">
    <source>
        <dbReference type="Proteomes" id="UP000006175"/>
    </source>
</evidence>
<feature type="binding site" evidence="10">
    <location>
        <begin position="105"/>
        <end position="112"/>
    </location>
    <ligand>
        <name>GTP</name>
        <dbReference type="ChEBI" id="CHEBI:37565"/>
    </ligand>
</feature>
<reference evidence="14 15" key="1">
    <citation type="journal article" date="2012" name="J. Bacteriol.">
        <title>Complete Genome Sequence of Desulfurococcus fermentans, a Hyperthermophilic Cellulolytic Crenarchaeon Isolated from a Freshwater Hot Spring in Kamchatka, Russia.</title>
        <authorList>
            <person name="Susanti D."/>
            <person name="Johnson E.F."/>
            <person name="Rodriguez J.R."/>
            <person name="Anderson I."/>
            <person name="Perevalova A.A."/>
            <person name="Kyrpides N."/>
            <person name="Lucas S."/>
            <person name="Han J."/>
            <person name="Lapidus A."/>
            <person name="Cheng J.F."/>
            <person name="Goodwin L."/>
            <person name="Pitluck S."/>
            <person name="Mavrommatis K."/>
            <person name="Peters L."/>
            <person name="Land M.L."/>
            <person name="Hauser L."/>
            <person name="Gopalan V."/>
            <person name="Chan P.P."/>
            <person name="Lowe T.M."/>
            <person name="Atomi H."/>
            <person name="Bonch-Osmolovskaya E.A."/>
            <person name="Woyke T."/>
            <person name="Mukhopadhyay B."/>
        </authorList>
    </citation>
    <scope>NUCLEOTIDE SEQUENCE [LARGE SCALE GENOMIC DNA]</scope>
    <source>
        <strain evidence="14 15">DSM 16532</strain>
    </source>
</reference>
<dbReference type="SUPFAM" id="SSF52540">
    <property type="entry name" value="P-loop containing nucleoside triphosphate hydrolases"/>
    <property type="match status" value="1"/>
</dbReference>
<accession>I3XPS3</accession>
<dbReference type="Pfam" id="PF00448">
    <property type="entry name" value="SRP54"/>
    <property type="match status" value="1"/>
</dbReference>
<dbReference type="Gene3D" id="3.40.50.300">
    <property type="entry name" value="P-loop containing nucleotide triphosphate hydrolases"/>
    <property type="match status" value="1"/>
</dbReference>
<evidence type="ECO:0000313" key="14">
    <source>
        <dbReference type="EMBL" id="AFL65947.1"/>
    </source>
</evidence>
<evidence type="ECO:0000256" key="7">
    <source>
        <dbReference type="ARBA" id="ARBA00023135"/>
    </source>
</evidence>
<dbReference type="InterPro" id="IPR004125">
    <property type="entry name" value="Signal_recog_particle_SRP54_M"/>
</dbReference>
<dbReference type="EC" id="3.6.5.4" evidence="10"/>
<evidence type="ECO:0000256" key="6">
    <source>
        <dbReference type="ARBA" id="ARBA00023134"/>
    </source>
</evidence>
<evidence type="ECO:0000256" key="8">
    <source>
        <dbReference type="ARBA" id="ARBA00023274"/>
    </source>
</evidence>
<dbReference type="InterPro" id="IPR027417">
    <property type="entry name" value="P-loop_NTPase"/>
</dbReference>
<dbReference type="eggNOG" id="arCOG01228">
    <property type="taxonomic scope" value="Archaea"/>
</dbReference>
<keyword evidence="7 10" id="KW-0733">Signal recognition particle</keyword>
<evidence type="ECO:0000256" key="3">
    <source>
        <dbReference type="ARBA" id="ARBA00022741"/>
    </source>
</evidence>
<keyword evidence="15" id="KW-1185">Reference proteome</keyword>
<evidence type="ECO:0000256" key="5">
    <source>
        <dbReference type="ARBA" id="ARBA00022884"/>
    </source>
</evidence>
<feature type="binding site" evidence="10">
    <location>
        <begin position="187"/>
        <end position="191"/>
    </location>
    <ligand>
        <name>GTP</name>
        <dbReference type="ChEBI" id="CHEBI:37565"/>
    </ligand>
</feature>
<keyword evidence="3 10" id="KW-0547">Nucleotide-binding</keyword>
<keyword evidence="2 10" id="KW-0963">Cytoplasm</keyword>
<comment type="subcellular location">
    <subcellularLocation>
        <location evidence="10">Cytoplasm</location>
    </subcellularLocation>
    <text evidence="10">The SRP-RNC complex is targeted to the cytoplasmic membrane.</text>
</comment>
<dbReference type="SMART" id="SM00962">
    <property type="entry name" value="SRP54"/>
    <property type="match status" value="1"/>
</dbReference>
<evidence type="ECO:0000256" key="2">
    <source>
        <dbReference type="ARBA" id="ARBA00022490"/>
    </source>
</evidence>
<proteinExistence type="inferred from homology"/>
<dbReference type="Gene3D" id="1.20.120.140">
    <property type="entry name" value="Signal recognition particle SRP54, nucleotide-binding domain"/>
    <property type="match status" value="1"/>
</dbReference>
<keyword evidence="6 10" id="KW-0342">GTP-binding</keyword>
<feature type="domain" description="Signal recognition particle SRP54 helical bundle" evidence="13">
    <location>
        <begin position="4"/>
        <end position="84"/>
    </location>
</feature>
<evidence type="ECO:0000259" key="11">
    <source>
        <dbReference type="SMART" id="SM00382"/>
    </source>
</evidence>
<dbReference type="KEGG" id="dfd:Desfe_0034"/>
<dbReference type="InterPro" id="IPR036225">
    <property type="entry name" value="SRP/SRP_N"/>
</dbReference>
<keyword evidence="8 10" id="KW-0687">Ribonucleoprotein</keyword>
<dbReference type="InterPro" id="IPR022941">
    <property type="entry name" value="SRP54"/>
</dbReference>
<evidence type="ECO:0000259" key="13">
    <source>
        <dbReference type="SMART" id="SM00963"/>
    </source>
</evidence>
<dbReference type="InterPro" id="IPR003593">
    <property type="entry name" value="AAA+_ATPase"/>
</dbReference>
<protein>
    <recommendedName>
        <fullName evidence="10">Signal recognition particle 54 kDa protein</fullName>
        <shortName evidence="10">SRP54</shortName>
        <ecNumber evidence="10">3.6.5.4</ecNumber>
    </recommendedName>
</protein>
<dbReference type="SMART" id="SM00963">
    <property type="entry name" value="SRP54_N"/>
    <property type="match status" value="1"/>
</dbReference>
<keyword evidence="4 10" id="KW-0378">Hydrolase</keyword>
<evidence type="ECO:0000256" key="4">
    <source>
        <dbReference type="ARBA" id="ARBA00022801"/>
    </source>
</evidence>
<dbReference type="SMART" id="SM00382">
    <property type="entry name" value="AAA"/>
    <property type="match status" value="1"/>
</dbReference>
<dbReference type="Pfam" id="PF02978">
    <property type="entry name" value="SRP_SPB"/>
    <property type="match status" value="1"/>
</dbReference>
<dbReference type="FunFam" id="3.40.50.300:FF:000022">
    <property type="entry name" value="Signal recognition particle 54 kDa subunit"/>
    <property type="match status" value="1"/>
</dbReference>
<dbReference type="GO" id="GO:0008312">
    <property type="term" value="F:7S RNA binding"/>
    <property type="evidence" value="ECO:0007669"/>
    <property type="project" value="UniProtKB-UniRule"/>
</dbReference>
<comment type="function">
    <text evidence="10">Involved in targeting and insertion of nascent membrane proteins into the cytoplasmic membrane. Binds to the hydrophobic signal sequence of the ribosome-nascent chain (RNC) as it emerges from the ribosomes. The SRP-RNC complex is then targeted to the cytoplasmic membrane where it interacts with the SRP receptor FtsY.</text>
</comment>
<dbReference type="Proteomes" id="UP000006175">
    <property type="component" value="Chromosome"/>
</dbReference>
<dbReference type="HAMAP" id="MF_00306">
    <property type="entry name" value="SRP54"/>
    <property type="match status" value="1"/>
</dbReference>
<comment type="subunit">
    <text evidence="9 10">Part of the signal recognition particle protein translocation system, which is composed of SRP and FtsY. Archaeal SRP consists of a 7S RNA molecule of 300 nucleotides and two protein subunits: SRP54 and SRP19.</text>
</comment>
<dbReference type="GO" id="GO:0006614">
    <property type="term" value="P:SRP-dependent cotranslational protein targeting to membrane"/>
    <property type="evidence" value="ECO:0007669"/>
    <property type="project" value="InterPro"/>
</dbReference>
<dbReference type="CDD" id="cd17875">
    <property type="entry name" value="SRP54_G"/>
    <property type="match status" value="1"/>
</dbReference>
<feature type="binding site" evidence="10">
    <location>
        <begin position="245"/>
        <end position="248"/>
    </location>
    <ligand>
        <name>GTP</name>
        <dbReference type="ChEBI" id="CHEBI:37565"/>
    </ligand>
</feature>
<dbReference type="HOGENOM" id="CLU_009301_6_0_2"/>
<dbReference type="EMBL" id="CP003321">
    <property type="protein sequence ID" value="AFL65947.1"/>
    <property type="molecule type" value="Genomic_DNA"/>
</dbReference>
<organism evidence="14 15">
    <name type="scientific">Desulfurococcus amylolyticus DSM 16532</name>
    <dbReference type="NCBI Taxonomy" id="768672"/>
    <lineage>
        <taxon>Archaea</taxon>
        <taxon>Thermoproteota</taxon>
        <taxon>Thermoprotei</taxon>
        <taxon>Desulfurococcales</taxon>
        <taxon>Desulfurococcaceae</taxon>
        <taxon>Desulfurococcus</taxon>
    </lineage>
</organism>
<evidence type="ECO:0000256" key="9">
    <source>
        <dbReference type="ARBA" id="ARBA00064051"/>
    </source>
</evidence>
<dbReference type="SUPFAM" id="SSF47446">
    <property type="entry name" value="Signal peptide-binding domain"/>
    <property type="match status" value="1"/>
</dbReference>
<dbReference type="AlphaFoldDB" id="I3XPS3"/>
<dbReference type="Pfam" id="PF02881">
    <property type="entry name" value="SRP54_N"/>
    <property type="match status" value="1"/>
</dbReference>
<comment type="similarity">
    <text evidence="1 10">Belongs to the GTP-binding SRP family. SRP54 subfamily.</text>
</comment>
<dbReference type="SUPFAM" id="SSF47364">
    <property type="entry name" value="Domain of the SRP/SRP receptor G-proteins"/>
    <property type="match status" value="1"/>
</dbReference>
<evidence type="ECO:0000256" key="10">
    <source>
        <dbReference type="HAMAP-Rule" id="MF_00306"/>
    </source>
</evidence>
<comment type="catalytic activity">
    <reaction evidence="10">
        <text>GTP + H2O = GDP + phosphate + H(+)</text>
        <dbReference type="Rhea" id="RHEA:19669"/>
        <dbReference type="ChEBI" id="CHEBI:15377"/>
        <dbReference type="ChEBI" id="CHEBI:15378"/>
        <dbReference type="ChEBI" id="CHEBI:37565"/>
        <dbReference type="ChEBI" id="CHEBI:43474"/>
        <dbReference type="ChEBI" id="CHEBI:58189"/>
        <dbReference type="EC" id="3.6.5.4"/>
    </reaction>
</comment>
<dbReference type="InterPro" id="IPR042101">
    <property type="entry name" value="SRP54_N_sf"/>
</dbReference>
<evidence type="ECO:0000259" key="12">
    <source>
        <dbReference type="SMART" id="SM00962"/>
    </source>
</evidence>
<comment type="domain">
    <text evidence="10">Composed of three domains: the N-terminal N domain, which is responsible for interactions with the ribosome, the central G domain, which binds GTP, and the C-terminal M domain, which binds the RNA and the signal sequence of the RNC.</text>
</comment>
<sequence length="451" mass="50686">MLMVFDNIRNALTRFLKGGDYEKSVEEFIRELQKELVRADVNLKLAVEITNRIKERALKSEPPPGISRREWFITIVYEELTRLLGGDKKPSIKPLKKPWVIMLVGLQGSGKTTTAAKLAYFYKLEGYKVGLVAADTFRPAAYTQLKQLGEQIGVQVYGEPDNNDAVSIAVKGVSFFIERRTDIIIIDTAGRHHKEEDLLDEMRKISEQVKPDEVILVIDASIGQQAHNIAKKFHETTPIGSIIVTKLDGTAKGGGALSAVAATGAMVKFIGTGEKIDELEVFNPPRFVSRILGLGDIESLVEKVRRLQLDFTEEDAKRLIEGKINMRLVYKQLVSLRKMGPLAKIMQMIPGLGVKLPLEVDPKQLEVKLSKWLAAINSMTYEELENPDIIDKSRIKRIAYGAGVEIDDVRELLKQYELMKKLSKQLRRRDILKKLGIKPEDLKLEEEPGGS</sequence>
<feature type="domain" description="SRP54-type proteins GTP-binding" evidence="12">
    <location>
        <begin position="98"/>
        <end position="293"/>
    </location>
</feature>
<keyword evidence="5 10" id="KW-0694">RNA-binding</keyword>
<dbReference type="InterPro" id="IPR000897">
    <property type="entry name" value="SRP54_GTPase_dom"/>
</dbReference>
<gene>
    <name evidence="10" type="primary">srp54</name>
    <name evidence="14" type="ORF">Desfe_0034</name>
</gene>
<evidence type="ECO:0000256" key="1">
    <source>
        <dbReference type="ARBA" id="ARBA00005450"/>
    </source>
</evidence>
<dbReference type="Gene3D" id="1.10.260.30">
    <property type="entry name" value="Signal recognition particle, SRP54 subunit, M-domain"/>
    <property type="match status" value="1"/>
</dbReference>
<dbReference type="PANTHER" id="PTHR11564:SF5">
    <property type="entry name" value="SIGNAL RECOGNITION PARTICLE SUBUNIT SRP54"/>
    <property type="match status" value="1"/>
</dbReference>
<feature type="domain" description="AAA+ ATPase" evidence="11">
    <location>
        <begin position="97"/>
        <end position="298"/>
    </location>
</feature>